<evidence type="ECO:0000256" key="2">
    <source>
        <dbReference type="ARBA" id="ARBA00014024"/>
    </source>
</evidence>
<comment type="function">
    <text evidence="1">May be involved in the biogenesis of curli organelles.</text>
</comment>
<keyword evidence="6" id="KW-1185">Reference proteome</keyword>
<evidence type="ECO:0000313" key="6">
    <source>
        <dbReference type="Proteomes" id="UP000262802"/>
    </source>
</evidence>
<organism evidence="5 6">
    <name type="scientific">Hymenobacter oligotrophus</name>
    <dbReference type="NCBI Taxonomy" id="2319843"/>
    <lineage>
        <taxon>Bacteria</taxon>
        <taxon>Pseudomonadati</taxon>
        <taxon>Bacteroidota</taxon>
        <taxon>Cytophagia</taxon>
        <taxon>Cytophagales</taxon>
        <taxon>Hymenobacteraceae</taxon>
        <taxon>Hymenobacter</taxon>
    </lineage>
</organism>
<dbReference type="AlphaFoldDB" id="A0A3B7RNW8"/>
<evidence type="ECO:0000256" key="3">
    <source>
        <dbReference type="ARBA" id="ARBA00022729"/>
    </source>
</evidence>
<protein>
    <recommendedName>
        <fullName evidence="2">Curli production assembly/transport component CsgE</fullName>
    </recommendedName>
</protein>
<dbReference type="Proteomes" id="UP000262802">
    <property type="component" value="Chromosome"/>
</dbReference>
<evidence type="ECO:0000256" key="4">
    <source>
        <dbReference type="SAM" id="MobiDB-lite"/>
    </source>
</evidence>
<feature type="region of interest" description="Disordered" evidence="4">
    <location>
        <begin position="44"/>
        <end position="68"/>
    </location>
</feature>
<accession>A0A3B7RNW8</accession>
<dbReference type="Pfam" id="PF10627">
    <property type="entry name" value="CsgE"/>
    <property type="match status" value="1"/>
</dbReference>
<keyword evidence="3" id="KW-0732">Signal</keyword>
<dbReference type="OrthoDB" id="1524955at2"/>
<dbReference type="RefSeq" id="WP_119443515.1">
    <property type="nucleotide sequence ID" value="NZ_CP032317.1"/>
</dbReference>
<gene>
    <name evidence="5" type="ORF">D3Y59_01990</name>
</gene>
<proteinExistence type="predicted"/>
<name>A0A3B7RNW8_9BACT</name>
<reference evidence="5 6" key="1">
    <citation type="submission" date="2018-09" db="EMBL/GenBank/DDBJ databases">
        <title>Hymenobacter medium sp. nov., isolated from R2A medium.</title>
        <authorList>
            <person name="Yingchao G."/>
        </authorList>
    </citation>
    <scope>NUCLEOTIDE SEQUENCE [LARGE SCALE GENOMIC DNA]</scope>
    <source>
        <strain evidence="6">sh-6</strain>
    </source>
</reference>
<dbReference type="KEGG" id="hyh:D3Y59_01990"/>
<evidence type="ECO:0000313" key="5">
    <source>
        <dbReference type="EMBL" id="AYA35927.1"/>
    </source>
</evidence>
<dbReference type="InterPro" id="IPR018900">
    <property type="entry name" value="Curli_CsgE"/>
</dbReference>
<dbReference type="EMBL" id="CP032317">
    <property type="protein sequence ID" value="AYA35927.1"/>
    <property type="molecule type" value="Genomic_DNA"/>
</dbReference>
<sequence length="206" mass="21891">MKPRAALQVTPVPAVCWWRPWLMAVASVGLVVLAALPAQAQSEKKLPARADAPNRSAAVPARESKSAPLPAKKLEEALHLLLSADSVRNSAPKALGPESAGLVIDQTITKIGHDFYDAFYAVFEPPPGVSEYSVVIAERPSRGGNSALVAISVDNTELFEMPMQARSDIIEASAADAAGAVYGYLESVRNLGQQLEQGELRGTAQY</sequence>
<evidence type="ECO:0000256" key="1">
    <source>
        <dbReference type="ARBA" id="ARBA00003989"/>
    </source>
</evidence>